<protein>
    <submittedName>
        <fullName evidence="15">Epithelial chloride channel -like</fullName>
    </submittedName>
</protein>
<dbReference type="NCBIfam" id="NF041940">
    <property type="entry name" value="choice_anch_X"/>
    <property type="match status" value="1"/>
</dbReference>
<keyword evidence="5 13" id="KW-0732">Signal</keyword>
<evidence type="ECO:0000256" key="10">
    <source>
        <dbReference type="ARBA" id="ARBA00023214"/>
    </source>
</evidence>
<dbReference type="Pfam" id="PF08434">
    <property type="entry name" value="CLCA"/>
    <property type="match status" value="1"/>
</dbReference>
<evidence type="ECO:0000256" key="2">
    <source>
        <dbReference type="ARBA" id="ARBA00022448"/>
    </source>
</evidence>
<dbReference type="InterPro" id="IPR036465">
    <property type="entry name" value="vWFA_dom_sf"/>
</dbReference>
<keyword evidence="12" id="KW-0472">Membrane</keyword>
<dbReference type="GO" id="GO:0005229">
    <property type="term" value="F:intracellularly calcium-gated chloride channel activity"/>
    <property type="evidence" value="ECO:0007669"/>
    <property type="project" value="InterPro"/>
</dbReference>
<proteinExistence type="inferred from homology"/>
<feature type="signal peptide" evidence="13">
    <location>
        <begin position="1"/>
        <end position="18"/>
    </location>
</feature>
<reference evidence="15" key="1">
    <citation type="submission" date="2022-03" db="EMBL/GenBank/DDBJ databases">
        <authorList>
            <person name="Alioto T."/>
            <person name="Alioto T."/>
            <person name="Gomez Garrido J."/>
        </authorList>
    </citation>
    <scope>NUCLEOTIDE SEQUENCE</scope>
</reference>
<feature type="compositionally biased region" description="Polar residues" evidence="11">
    <location>
        <begin position="916"/>
        <end position="933"/>
    </location>
</feature>
<feature type="region of interest" description="Disordered" evidence="11">
    <location>
        <begin position="908"/>
        <end position="933"/>
    </location>
</feature>
<dbReference type="EMBL" id="OW240919">
    <property type="protein sequence ID" value="CAH2311855.1"/>
    <property type="molecule type" value="Genomic_DNA"/>
</dbReference>
<keyword evidence="2" id="KW-0813">Transport</keyword>
<dbReference type="SMART" id="SM00327">
    <property type="entry name" value="VWA"/>
    <property type="match status" value="1"/>
</dbReference>
<dbReference type="GO" id="GO:0006508">
    <property type="term" value="P:proteolysis"/>
    <property type="evidence" value="ECO:0007669"/>
    <property type="project" value="UniProtKB-KW"/>
</dbReference>
<organism evidence="15 16">
    <name type="scientific">Pelobates cultripes</name>
    <name type="common">Western spadefoot toad</name>
    <dbReference type="NCBI Taxonomy" id="61616"/>
    <lineage>
        <taxon>Eukaryota</taxon>
        <taxon>Metazoa</taxon>
        <taxon>Chordata</taxon>
        <taxon>Craniata</taxon>
        <taxon>Vertebrata</taxon>
        <taxon>Euteleostomi</taxon>
        <taxon>Amphibia</taxon>
        <taxon>Batrachia</taxon>
        <taxon>Anura</taxon>
        <taxon>Pelobatoidea</taxon>
        <taxon>Pelobatidae</taxon>
        <taxon>Pelobates</taxon>
    </lineage>
</organism>
<evidence type="ECO:0000313" key="15">
    <source>
        <dbReference type="EMBL" id="CAH2311855.1"/>
    </source>
</evidence>
<keyword evidence="10" id="KW-0868">Chloride</keyword>
<dbReference type="Pfam" id="PF00092">
    <property type="entry name" value="VWA"/>
    <property type="match status" value="1"/>
</dbReference>
<keyword evidence="16" id="KW-1185">Reference proteome</keyword>
<keyword evidence="9" id="KW-0325">Glycoprotein</keyword>
<dbReference type="PANTHER" id="PTHR10579:SF169">
    <property type="entry name" value="CALCIUM-ACTIVATED CHLORIDE CHANNEL REGULATOR 1"/>
    <property type="match status" value="1"/>
</dbReference>
<dbReference type="GO" id="GO:0008237">
    <property type="term" value="F:metallopeptidase activity"/>
    <property type="evidence" value="ECO:0007669"/>
    <property type="project" value="UniProtKB-KW"/>
</dbReference>
<accession>A0AAD1SUP2</accession>
<keyword evidence="12" id="KW-0812">Transmembrane</keyword>
<dbReference type="GO" id="GO:0046872">
    <property type="term" value="F:metal ion binding"/>
    <property type="evidence" value="ECO:0007669"/>
    <property type="project" value="UniProtKB-KW"/>
</dbReference>
<evidence type="ECO:0000256" key="3">
    <source>
        <dbReference type="ARBA" id="ARBA00022670"/>
    </source>
</evidence>
<dbReference type="PROSITE" id="PS50234">
    <property type="entry name" value="VWFA"/>
    <property type="match status" value="1"/>
</dbReference>
<dbReference type="Gene3D" id="3.40.50.410">
    <property type="entry name" value="von Willebrand factor, type A domain"/>
    <property type="match status" value="1"/>
</dbReference>
<gene>
    <name evidence="15" type="ORF">PECUL_23A021012</name>
</gene>
<evidence type="ECO:0000256" key="6">
    <source>
        <dbReference type="ARBA" id="ARBA00022801"/>
    </source>
</evidence>
<feature type="chain" id="PRO_5042035203" evidence="13">
    <location>
        <begin position="19"/>
        <end position="1088"/>
    </location>
</feature>
<dbReference type="NCBIfam" id="TIGR00868">
    <property type="entry name" value="hCaCC"/>
    <property type="match status" value="1"/>
</dbReference>
<keyword evidence="8" id="KW-0482">Metalloprotease</keyword>
<dbReference type="AlphaFoldDB" id="A0AAD1SUP2"/>
<evidence type="ECO:0000256" key="1">
    <source>
        <dbReference type="ARBA" id="ARBA00006398"/>
    </source>
</evidence>
<dbReference type="PANTHER" id="PTHR10579">
    <property type="entry name" value="CALCIUM-ACTIVATED CHLORIDE CHANNEL REGULATOR"/>
    <property type="match status" value="1"/>
</dbReference>
<keyword evidence="7" id="KW-0862">Zinc</keyword>
<comment type="similarity">
    <text evidence="1">Belongs to the CLCR family.</text>
</comment>
<dbReference type="InterPro" id="IPR002035">
    <property type="entry name" value="VWF_A"/>
</dbReference>
<keyword evidence="6" id="KW-0378">Hydrolase</keyword>
<sequence>MAVCHMFALVLTFQGFLASTGSMVKLINGGYQNVVIAIHPQIPENDIIVEEIKDFIQESNGYLFNATNKRLFMKSVNILIPRTWSSKNYISLTKASIGFLVSLCLKIFLVNMSMSKADVIIAKPLPKFGDDPYTLQYRGCGQQGEYIHLTPNFLLEDKLVSIYGPRGKVIIHEWAHLRWGVFDEYNIDIPYYISRELKVEATRCSLALNGTSRVKQCTNESCTTRACKIDGRTGLYEEECLFFPDYKQLVKESIMHIQAIPSVSEFCNDSNHNIEAPTLQNRMCNLRSTWDVIMSSPDMIFNPPNDFMITPPDPTFSLLQYGDRVINLLLDVSGSMKNENHIAQNTKRKDSFLLNLLTEIIKIGSFIGIIEFSDIATIISKPVQIRNESDRETLKSLLPKTATYKTSSLCPGILSAIEMNKLVDGSSNGTEIVLLTDGEDPFINCFDEINASGVTIHTIALGSEAEEKLEKIADMTGGTRYFASDKLESNDLIDAYYEICNRNEDGLQHTVLMTGTIVTMLESASAIIQPQECLSGTVFIDNTIGNSTLFFVIWQISVPTISLKDPYKKIYTETEFINDASSNSSRLEIPGTAEVRLWQYDICNNNSSSQAFGVIVTSTATDENVHPLAVNVHMSKNIYVYPEPIIAYATVKLGLLPLTGLNVTVIMEGEYGTSESLQLLDNGAGADVAKNDGIYSRYFTAIKMNGKYSLKAFVESKENKSRGALPRNPALYVPGFVINGDIIINPPRPVFNDDDLQLNVGAIKRVASGGYFVITGVPLNYQISYKPDKIKDLMAKTEEHTIVLSWTATGDDLDQGKVSMYDLRMSSDLTELKDHFMNALTINISSMIPQEAGSRETFVYVPGADILKQDIVLYFALIAIDKDNETSDVSNIAQVAIFTAGSYPTSVPPPYSSESMSPISDLTNPSSANNHSQNYMSTLTTDNNGAPDDKFTSTVSNTPPTVNTLHTERSTEMFANTSSITTYSNASENTSLDGTSSRTEDVSMMETSNSINMSDSLTSLYTESHTLSNNTFKPKNITSFASISGPDNKTVIIIVVVCATVVATSIIIGIIIYIVKYNTRVIYAATSA</sequence>
<evidence type="ECO:0000256" key="7">
    <source>
        <dbReference type="ARBA" id="ARBA00022833"/>
    </source>
</evidence>
<feature type="transmembrane region" description="Helical" evidence="12">
    <location>
        <begin position="1051"/>
        <end position="1075"/>
    </location>
</feature>
<name>A0AAD1SUP2_PELCU</name>
<dbReference type="InterPro" id="IPR051266">
    <property type="entry name" value="CLCR"/>
</dbReference>
<evidence type="ECO:0000256" key="13">
    <source>
        <dbReference type="SAM" id="SignalP"/>
    </source>
</evidence>
<dbReference type="GO" id="GO:0005886">
    <property type="term" value="C:plasma membrane"/>
    <property type="evidence" value="ECO:0007669"/>
    <property type="project" value="TreeGrafter"/>
</dbReference>
<evidence type="ECO:0000256" key="12">
    <source>
        <dbReference type="SAM" id="Phobius"/>
    </source>
</evidence>
<keyword evidence="3" id="KW-0645">Protease</keyword>
<evidence type="ECO:0000256" key="5">
    <source>
        <dbReference type="ARBA" id="ARBA00022729"/>
    </source>
</evidence>
<feature type="domain" description="VWFA" evidence="14">
    <location>
        <begin position="325"/>
        <end position="499"/>
    </location>
</feature>
<keyword evidence="4" id="KW-0479">Metal-binding</keyword>
<dbReference type="InterPro" id="IPR013642">
    <property type="entry name" value="CLCA_N"/>
</dbReference>
<dbReference type="Proteomes" id="UP001295444">
    <property type="component" value="Chromosome 08"/>
</dbReference>
<evidence type="ECO:0000256" key="4">
    <source>
        <dbReference type="ARBA" id="ARBA00022723"/>
    </source>
</evidence>
<keyword evidence="12" id="KW-1133">Transmembrane helix</keyword>
<dbReference type="SUPFAM" id="SSF53300">
    <property type="entry name" value="vWA-like"/>
    <property type="match status" value="1"/>
</dbReference>
<dbReference type="CDD" id="cd00198">
    <property type="entry name" value="vWFA"/>
    <property type="match status" value="1"/>
</dbReference>
<evidence type="ECO:0000259" key="14">
    <source>
        <dbReference type="PROSITE" id="PS50234"/>
    </source>
</evidence>
<evidence type="ECO:0000313" key="16">
    <source>
        <dbReference type="Proteomes" id="UP001295444"/>
    </source>
</evidence>
<evidence type="ECO:0000256" key="11">
    <source>
        <dbReference type="SAM" id="MobiDB-lite"/>
    </source>
</evidence>
<dbReference type="InterPro" id="IPR004727">
    <property type="entry name" value="CLCA_chordata"/>
</dbReference>
<evidence type="ECO:0000256" key="8">
    <source>
        <dbReference type="ARBA" id="ARBA00023049"/>
    </source>
</evidence>
<evidence type="ECO:0000256" key="9">
    <source>
        <dbReference type="ARBA" id="ARBA00023180"/>
    </source>
</evidence>